<reference evidence="4 5" key="1">
    <citation type="submission" date="2019-07" db="EMBL/GenBank/DDBJ databases">
        <title>Genome sequencing of lignin-degrading bacterial isolates.</title>
        <authorList>
            <person name="Gladden J."/>
        </authorList>
    </citation>
    <scope>NUCLEOTIDE SEQUENCE [LARGE SCALE GENOMIC DNA]</scope>
    <source>
        <strain evidence="4 5">J11</strain>
    </source>
</reference>
<dbReference type="InterPro" id="IPR016155">
    <property type="entry name" value="Mopterin_synth/thiamin_S_b"/>
</dbReference>
<sequence length="122" mass="13246">MAIPDPVPGSIRAMVCYAAPDRIFLKEIELPPGATIDAAIAASGVLQAHPELDADALRTGIFSKPRPTDTVVRQGDRIEIYRPLVADPKTARRRRVQKARESGTREGQKWMRGGGDAQAVES</sequence>
<dbReference type="InterPro" id="IPR037021">
    <property type="entry name" value="RnfH_sf"/>
</dbReference>
<feature type="region of interest" description="Disordered" evidence="3">
    <location>
        <begin position="89"/>
        <end position="122"/>
    </location>
</feature>
<evidence type="ECO:0000256" key="2">
    <source>
        <dbReference type="HAMAP-Rule" id="MF_00460"/>
    </source>
</evidence>
<dbReference type="OrthoDB" id="9796575at2"/>
<dbReference type="SUPFAM" id="SSF54285">
    <property type="entry name" value="MoaD/ThiS"/>
    <property type="match status" value="1"/>
</dbReference>
<dbReference type="EMBL" id="VLJN01000056">
    <property type="protein sequence ID" value="TWG79742.1"/>
    <property type="molecule type" value="Genomic_DNA"/>
</dbReference>
<dbReference type="PANTHER" id="PTHR37483:SF1">
    <property type="entry name" value="UPF0125 PROTEIN RATB"/>
    <property type="match status" value="1"/>
</dbReference>
<evidence type="ECO:0000256" key="3">
    <source>
        <dbReference type="SAM" id="MobiDB-lite"/>
    </source>
</evidence>
<evidence type="ECO:0000256" key="1">
    <source>
        <dbReference type="ARBA" id="ARBA00010645"/>
    </source>
</evidence>
<dbReference type="HAMAP" id="MF_00460">
    <property type="entry name" value="UPF0125_RnfH"/>
    <property type="match status" value="1"/>
</dbReference>
<dbReference type="AlphaFoldDB" id="A0A562B3E7"/>
<dbReference type="Proteomes" id="UP000318141">
    <property type="component" value="Unassembled WGS sequence"/>
</dbReference>
<dbReference type="NCBIfam" id="NF002490">
    <property type="entry name" value="PRK01777.1"/>
    <property type="match status" value="1"/>
</dbReference>
<evidence type="ECO:0000313" key="4">
    <source>
        <dbReference type="EMBL" id="TWG79742.1"/>
    </source>
</evidence>
<gene>
    <name evidence="4" type="ORF">L602_000600001420</name>
</gene>
<dbReference type="Pfam" id="PF03658">
    <property type="entry name" value="Ub-RnfH"/>
    <property type="match status" value="1"/>
</dbReference>
<organism evidence="4 5">
    <name type="scientific">Cupriavidus gilardii J11</name>
    <dbReference type="NCBI Taxonomy" id="936133"/>
    <lineage>
        <taxon>Bacteria</taxon>
        <taxon>Pseudomonadati</taxon>
        <taxon>Pseudomonadota</taxon>
        <taxon>Betaproteobacteria</taxon>
        <taxon>Burkholderiales</taxon>
        <taxon>Burkholderiaceae</taxon>
        <taxon>Cupriavidus</taxon>
    </lineage>
</organism>
<accession>A0A562B3E7</accession>
<dbReference type="PANTHER" id="PTHR37483">
    <property type="entry name" value="UPF0125 PROTEIN RATB"/>
    <property type="match status" value="1"/>
</dbReference>
<keyword evidence="5" id="KW-1185">Reference proteome</keyword>
<comment type="similarity">
    <text evidence="1 2">Belongs to the UPF0125 (RnfH) family.</text>
</comment>
<feature type="compositionally biased region" description="Basic and acidic residues" evidence="3">
    <location>
        <begin position="98"/>
        <end position="109"/>
    </location>
</feature>
<evidence type="ECO:0000313" key="5">
    <source>
        <dbReference type="Proteomes" id="UP000318141"/>
    </source>
</evidence>
<protein>
    <recommendedName>
        <fullName evidence="2">UPF0125 protein L602_000600001420</fullName>
    </recommendedName>
</protein>
<dbReference type="InterPro" id="IPR005346">
    <property type="entry name" value="RnfH"/>
</dbReference>
<proteinExistence type="inferred from homology"/>
<comment type="caution">
    <text evidence="4">The sequence shown here is derived from an EMBL/GenBank/DDBJ whole genome shotgun (WGS) entry which is preliminary data.</text>
</comment>
<dbReference type="Gene3D" id="3.10.20.280">
    <property type="entry name" value="RnfH-like"/>
    <property type="match status" value="1"/>
</dbReference>
<name>A0A562B3E7_9BURK</name>